<dbReference type="SUPFAM" id="SSF55729">
    <property type="entry name" value="Acyl-CoA N-acyltransferases (Nat)"/>
    <property type="match status" value="1"/>
</dbReference>
<name>W9XKD0_9EURO</name>
<accession>W9XKD0</accession>
<dbReference type="InterPro" id="IPR000182">
    <property type="entry name" value="GNAT_dom"/>
</dbReference>
<sequence length="211" mass="23742">MPAFVVLPATPSDLEAVARLQFDACASDHAFPVLFPRGGTLTSITHFVNSYGNDMENDPSCHIMIVKEALSREVVSFAIWHFYPPRSQDEIEEEMLIHEFPLPSDSNKELGNKLLHASIRKRHEVVATNIGAERPYACTSPQYQRQGAGSLLLDWGLERADDRGLATYVEASPAAVRLYQRHGFKEVDRLALDLLPYKEGDYVNLCMVRRP</sequence>
<reference evidence="2 3" key="1">
    <citation type="submission" date="2013-03" db="EMBL/GenBank/DDBJ databases">
        <title>The Genome Sequence of Capronia epimyces CBS 606.96.</title>
        <authorList>
            <consortium name="The Broad Institute Genomics Platform"/>
            <person name="Cuomo C."/>
            <person name="de Hoog S."/>
            <person name="Gorbushina A."/>
            <person name="Walker B."/>
            <person name="Young S.K."/>
            <person name="Zeng Q."/>
            <person name="Gargeya S."/>
            <person name="Fitzgerald M."/>
            <person name="Haas B."/>
            <person name="Abouelleil A."/>
            <person name="Allen A.W."/>
            <person name="Alvarado L."/>
            <person name="Arachchi H.M."/>
            <person name="Berlin A.M."/>
            <person name="Chapman S.B."/>
            <person name="Gainer-Dewar J."/>
            <person name="Goldberg J."/>
            <person name="Griggs A."/>
            <person name="Gujja S."/>
            <person name="Hansen M."/>
            <person name="Howarth C."/>
            <person name="Imamovic A."/>
            <person name="Ireland A."/>
            <person name="Larimer J."/>
            <person name="McCowan C."/>
            <person name="Murphy C."/>
            <person name="Pearson M."/>
            <person name="Poon T.W."/>
            <person name="Priest M."/>
            <person name="Roberts A."/>
            <person name="Saif S."/>
            <person name="Shea T."/>
            <person name="Sisk P."/>
            <person name="Sykes S."/>
            <person name="Wortman J."/>
            <person name="Nusbaum C."/>
            <person name="Birren B."/>
        </authorList>
    </citation>
    <scope>NUCLEOTIDE SEQUENCE [LARGE SCALE GENOMIC DNA]</scope>
    <source>
        <strain evidence="2 3">CBS 606.96</strain>
    </source>
</reference>
<dbReference type="CDD" id="cd04301">
    <property type="entry name" value="NAT_SF"/>
    <property type="match status" value="1"/>
</dbReference>
<organism evidence="2 3">
    <name type="scientific">Capronia epimyces CBS 606.96</name>
    <dbReference type="NCBI Taxonomy" id="1182542"/>
    <lineage>
        <taxon>Eukaryota</taxon>
        <taxon>Fungi</taxon>
        <taxon>Dikarya</taxon>
        <taxon>Ascomycota</taxon>
        <taxon>Pezizomycotina</taxon>
        <taxon>Eurotiomycetes</taxon>
        <taxon>Chaetothyriomycetidae</taxon>
        <taxon>Chaetothyriales</taxon>
        <taxon>Herpotrichiellaceae</taxon>
        <taxon>Capronia</taxon>
    </lineage>
</organism>
<protein>
    <recommendedName>
        <fullName evidence="1">N-acetyltransferase domain-containing protein</fullName>
    </recommendedName>
</protein>
<evidence type="ECO:0000313" key="3">
    <source>
        <dbReference type="Proteomes" id="UP000019478"/>
    </source>
</evidence>
<keyword evidence="3" id="KW-1185">Reference proteome</keyword>
<dbReference type="InterPro" id="IPR052523">
    <property type="entry name" value="Trichothecene_AcTrans"/>
</dbReference>
<dbReference type="Gene3D" id="3.40.630.30">
    <property type="match status" value="1"/>
</dbReference>
<evidence type="ECO:0000259" key="1">
    <source>
        <dbReference type="PROSITE" id="PS51186"/>
    </source>
</evidence>
<dbReference type="PROSITE" id="PS51186">
    <property type="entry name" value="GNAT"/>
    <property type="match status" value="1"/>
</dbReference>
<dbReference type="RefSeq" id="XP_007738315.1">
    <property type="nucleotide sequence ID" value="XM_007740125.1"/>
</dbReference>
<dbReference type="HOGENOM" id="CLU_060131_6_5_1"/>
<gene>
    <name evidence="2" type="ORF">A1O3_10034</name>
</gene>
<dbReference type="OrthoDB" id="2744543at2759"/>
<dbReference type="GO" id="GO:0016747">
    <property type="term" value="F:acyltransferase activity, transferring groups other than amino-acyl groups"/>
    <property type="evidence" value="ECO:0007669"/>
    <property type="project" value="InterPro"/>
</dbReference>
<dbReference type="InterPro" id="IPR016181">
    <property type="entry name" value="Acyl_CoA_acyltransferase"/>
</dbReference>
<dbReference type="GeneID" id="19174115"/>
<dbReference type="PANTHER" id="PTHR42791:SF17">
    <property type="entry name" value="ACETYLTRANSFERASE, GNAT FAMILY FAMILY (AFU_ORTHOLOGUE AFUA_8G05690)"/>
    <property type="match status" value="1"/>
</dbReference>
<evidence type="ECO:0000313" key="2">
    <source>
        <dbReference type="EMBL" id="EXJ77805.1"/>
    </source>
</evidence>
<dbReference type="EMBL" id="AMGY01000010">
    <property type="protein sequence ID" value="EXJ77805.1"/>
    <property type="molecule type" value="Genomic_DNA"/>
</dbReference>
<comment type="caution">
    <text evidence="2">The sequence shown here is derived from an EMBL/GenBank/DDBJ whole genome shotgun (WGS) entry which is preliminary data.</text>
</comment>
<dbReference type="Proteomes" id="UP000019478">
    <property type="component" value="Unassembled WGS sequence"/>
</dbReference>
<proteinExistence type="predicted"/>
<dbReference type="Pfam" id="PF13673">
    <property type="entry name" value="Acetyltransf_10"/>
    <property type="match status" value="1"/>
</dbReference>
<dbReference type="PANTHER" id="PTHR42791">
    <property type="entry name" value="GNAT FAMILY ACETYLTRANSFERASE"/>
    <property type="match status" value="1"/>
</dbReference>
<feature type="domain" description="N-acetyltransferase" evidence="1">
    <location>
        <begin position="61"/>
        <end position="209"/>
    </location>
</feature>
<dbReference type="AlphaFoldDB" id="W9XKD0"/>
<dbReference type="STRING" id="1182542.W9XKD0"/>